<dbReference type="Proteomes" id="UP000224080">
    <property type="component" value="Unassembled WGS sequence"/>
</dbReference>
<sequence length="354" mass="39703">MAKRDRLKRLISTNSRRPQAPEAAIRNFLSKPPPPDIIIDAPSSTGPGPGPGPTTTTTTTTTTTPLHQAVRESLLFNKLPPELRRHVYILAFGNGVVHLEDGGGDKLRRMPCFCPFTRPRWAPGQDRCEGEPGRRMVGWMGEVIGVMGWLVSCRLAYAETIGVLYSTNTVRIISFGSLPRLPTYLPPGIIGCITSLQLIPPVRLHALPEEFLCSLPREIFIGLRKLYLLVLDIEPTPLNAHDYDSERDKATDLVAFLSRADRIARKLFAHPSRLEVFELAVRHRIFRRLIARMGEEERRVAVRGKSRYSEGNPLWRSVGELDVDIHAAAADYVGRVDSNSRKERGYWIVDDLAD</sequence>
<dbReference type="STRING" id="2060905.A0A2B7WGW0"/>
<proteinExistence type="predicted"/>
<evidence type="ECO:0000256" key="1">
    <source>
        <dbReference type="SAM" id="MobiDB-lite"/>
    </source>
</evidence>
<dbReference type="PANTHER" id="PTHR38790">
    <property type="entry name" value="2EXR DOMAIN-CONTAINING PROTEIN-RELATED"/>
    <property type="match status" value="1"/>
</dbReference>
<feature type="domain" description="DUF7730" evidence="2">
    <location>
        <begin position="71"/>
        <end position="198"/>
    </location>
</feature>
<feature type="compositionally biased region" description="Low complexity" evidence="1">
    <location>
        <begin position="37"/>
        <end position="46"/>
    </location>
</feature>
<evidence type="ECO:0000259" key="2">
    <source>
        <dbReference type="Pfam" id="PF24864"/>
    </source>
</evidence>
<dbReference type="PANTHER" id="PTHR38790:SF4">
    <property type="entry name" value="2EXR DOMAIN-CONTAINING PROTEIN"/>
    <property type="match status" value="1"/>
</dbReference>
<accession>A0A2B7WGW0</accession>
<keyword evidence="4" id="KW-1185">Reference proteome</keyword>
<protein>
    <recommendedName>
        <fullName evidence="2">DUF7730 domain-containing protein</fullName>
    </recommendedName>
</protein>
<reference evidence="3 4" key="1">
    <citation type="submission" date="2017-10" db="EMBL/GenBank/DDBJ databases">
        <title>Comparative genomics in systemic dimorphic fungi from Ajellomycetaceae.</title>
        <authorList>
            <person name="Munoz J.F."/>
            <person name="Mcewen J.G."/>
            <person name="Clay O.K."/>
            <person name="Cuomo C.A."/>
        </authorList>
    </citation>
    <scope>NUCLEOTIDE SEQUENCE [LARGE SCALE GENOMIC DNA]</scope>
    <source>
        <strain evidence="3 4">UAMH130</strain>
    </source>
</reference>
<feature type="compositionally biased region" description="Low complexity" evidence="1">
    <location>
        <begin position="53"/>
        <end position="62"/>
    </location>
</feature>
<dbReference type="Pfam" id="PF24864">
    <property type="entry name" value="DUF7730"/>
    <property type="match status" value="1"/>
</dbReference>
<dbReference type="InterPro" id="IPR056632">
    <property type="entry name" value="DUF7730"/>
</dbReference>
<comment type="caution">
    <text evidence="3">The sequence shown here is derived from an EMBL/GenBank/DDBJ whole genome shotgun (WGS) entry which is preliminary data.</text>
</comment>
<evidence type="ECO:0000313" key="4">
    <source>
        <dbReference type="Proteomes" id="UP000224080"/>
    </source>
</evidence>
<organism evidence="3 4">
    <name type="scientific">Blastomyces parvus</name>
    <dbReference type="NCBI Taxonomy" id="2060905"/>
    <lineage>
        <taxon>Eukaryota</taxon>
        <taxon>Fungi</taxon>
        <taxon>Dikarya</taxon>
        <taxon>Ascomycota</taxon>
        <taxon>Pezizomycotina</taxon>
        <taxon>Eurotiomycetes</taxon>
        <taxon>Eurotiomycetidae</taxon>
        <taxon>Onygenales</taxon>
        <taxon>Ajellomycetaceae</taxon>
        <taxon>Blastomyces</taxon>
    </lineage>
</organism>
<dbReference type="EMBL" id="PDNC01000201">
    <property type="protein sequence ID" value="PGG95896.1"/>
    <property type="molecule type" value="Genomic_DNA"/>
</dbReference>
<feature type="region of interest" description="Disordered" evidence="1">
    <location>
        <begin position="1"/>
        <end position="62"/>
    </location>
</feature>
<dbReference type="OrthoDB" id="515692at2759"/>
<dbReference type="AlphaFoldDB" id="A0A2B7WGW0"/>
<gene>
    <name evidence="3" type="ORF">GX51_08075</name>
</gene>
<evidence type="ECO:0000313" key="3">
    <source>
        <dbReference type="EMBL" id="PGG95896.1"/>
    </source>
</evidence>
<name>A0A2B7WGW0_9EURO</name>